<dbReference type="Proteomes" id="UP000613177">
    <property type="component" value="Unassembled WGS sequence"/>
</dbReference>
<evidence type="ECO:0000256" key="6">
    <source>
        <dbReference type="ARBA" id="ARBA00023295"/>
    </source>
</evidence>
<evidence type="ECO:0000313" key="13">
    <source>
        <dbReference type="Proteomes" id="UP000613177"/>
    </source>
</evidence>
<feature type="signal peptide" evidence="9">
    <location>
        <begin position="1"/>
        <end position="18"/>
    </location>
</feature>
<evidence type="ECO:0000256" key="5">
    <source>
        <dbReference type="ARBA" id="ARBA00023277"/>
    </source>
</evidence>
<dbReference type="Pfam" id="PF00759">
    <property type="entry name" value="Glyco_hydro_9"/>
    <property type="match status" value="1"/>
</dbReference>
<keyword evidence="3 8" id="KW-0378">Hydrolase</keyword>
<feature type="transmembrane region" description="Helical" evidence="10">
    <location>
        <begin position="496"/>
        <end position="517"/>
    </location>
</feature>
<keyword evidence="5 8" id="KW-0119">Carbohydrate metabolism</keyword>
<feature type="chain" id="PRO_5034723570" description="Endoglucanase" evidence="9">
    <location>
        <begin position="19"/>
        <end position="542"/>
    </location>
</feature>
<keyword evidence="10" id="KW-0472">Membrane</keyword>
<evidence type="ECO:0000256" key="9">
    <source>
        <dbReference type="RuleBase" id="RU361166"/>
    </source>
</evidence>
<keyword evidence="9" id="KW-0732">Signal</keyword>
<keyword evidence="10" id="KW-0812">Transmembrane</keyword>
<evidence type="ECO:0000256" key="1">
    <source>
        <dbReference type="ARBA" id="ARBA00000966"/>
    </source>
</evidence>
<protein>
    <recommendedName>
        <fullName evidence="9">Endoglucanase</fullName>
        <ecNumber evidence="9">3.2.1.4</ecNumber>
    </recommendedName>
</protein>
<evidence type="ECO:0000256" key="10">
    <source>
        <dbReference type="SAM" id="Phobius"/>
    </source>
</evidence>
<organism evidence="12 13">
    <name type="scientific">Thamnidium elegans</name>
    <dbReference type="NCBI Taxonomy" id="101142"/>
    <lineage>
        <taxon>Eukaryota</taxon>
        <taxon>Fungi</taxon>
        <taxon>Fungi incertae sedis</taxon>
        <taxon>Mucoromycota</taxon>
        <taxon>Mucoromycotina</taxon>
        <taxon>Mucoromycetes</taxon>
        <taxon>Mucorales</taxon>
        <taxon>Mucorineae</taxon>
        <taxon>Mucoraceae</taxon>
        <taxon>Thamnidium</taxon>
    </lineage>
</organism>
<comment type="caution">
    <text evidence="12">The sequence shown here is derived from an EMBL/GenBank/DDBJ whole genome shotgun (WGS) entry which is preliminary data.</text>
</comment>
<evidence type="ECO:0000256" key="3">
    <source>
        <dbReference type="ARBA" id="ARBA00022801"/>
    </source>
</evidence>
<feature type="active site" evidence="8">
    <location>
        <position position="441"/>
    </location>
</feature>
<gene>
    <name evidence="12" type="ORF">INT48_008264</name>
</gene>
<dbReference type="EMBL" id="JAEPRE010000241">
    <property type="protein sequence ID" value="KAG2229820.1"/>
    <property type="molecule type" value="Genomic_DNA"/>
</dbReference>
<dbReference type="GO" id="GO:0030245">
    <property type="term" value="P:cellulose catabolic process"/>
    <property type="evidence" value="ECO:0007669"/>
    <property type="project" value="UniProtKB-KW"/>
</dbReference>
<reference evidence="12" key="1">
    <citation type="submission" date="2021-01" db="EMBL/GenBank/DDBJ databases">
        <title>Metabolic potential, ecology and presence of endohyphal bacteria is reflected in genomic diversity of Mucoromycotina.</title>
        <authorList>
            <person name="Muszewska A."/>
            <person name="Okrasinska A."/>
            <person name="Steczkiewicz K."/>
            <person name="Drgas O."/>
            <person name="Orlowska M."/>
            <person name="Perlinska-Lenart U."/>
            <person name="Aleksandrzak-Piekarczyk T."/>
            <person name="Szatraj K."/>
            <person name="Zielenkiewicz U."/>
            <person name="Pilsyk S."/>
            <person name="Malc E."/>
            <person name="Mieczkowski P."/>
            <person name="Kruszewska J.S."/>
            <person name="Biernat P."/>
            <person name="Pawlowska J."/>
        </authorList>
    </citation>
    <scope>NUCLEOTIDE SEQUENCE</scope>
    <source>
        <strain evidence="12">WA0000018081</strain>
    </source>
</reference>
<keyword evidence="4 9" id="KW-0136">Cellulose degradation</keyword>
<dbReference type="PANTHER" id="PTHR22298">
    <property type="entry name" value="ENDO-1,4-BETA-GLUCANASE"/>
    <property type="match status" value="1"/>
</dbReference>
<dbReference type="EC" id="3.2.1.4" evidence="9"/>
<name>A0A8H7VQZ3_9FUNG</name>
<comment type="catalytic activity">
    <reaction evidence="1 9">
        <text>Endohydrolysis of (1-&gt;4)-beta-D-glucosidic linkages in cellulose, lichenin and cereal beta-D-glucans.</text>
        <dbReference type="EC" id="3.2.1.4"/>
    </reaction>
</comment>
<evidence type="ECO:0000256" key="7">
    <source>
        <dbReference type="ARBA" id="ARBA00023326"/>
    </source>
</evidence>
<comment type="similarity">
    <text evidence="2 8 9">Belongs to the glycosyl hydrolase 9 (cellulase E) family.</text>
</comment>
<dbReference type="InterPro" id="IPR001701">
    <property type="entry name" value="Glyco_hydro_9"/>
</dbReference>
<evidence type="ECO:0000313" key="12">
    <source>
        <dbReference type="EMBL" id="KAG2229820.1"/>
    </source>
</evidence>
<feature type="active site" evidence="8">
    <location>
        <position position="450"/>
    </location>
</feature>
<dbReference type="GO" id="GO:0008810">
    <property type="term" value="F:cellulase activity"/>
    <property type="evidence" value="ECO:0007669"/>
    <property type="project" value="UniProtKB-EC"/>
</dbReference>
<evidence type="ECO:0000256" key="8">
    <source>
        <dbReference type="PROSITE-ProRule" id="PRU10060"/>
    </source>
</evidence>
<feature type="domain" description="Glycoside hydrolase family 9" evidence="11">
    <location>
        <begin position="31"/>
        <end position="462"/>
    </location>
</feature>
<keyword evidence="13" id="KW-1185">Reference proteome</keyword>
<keyword evidence="6 8" id="KW-0326">Glycosidase</keyword>
<proteinExistence type="inferred from homology"/>
<dbReference type="InterPro" id="IPR033126">
    <property type="entry name" value="Glyco_hydro_9_Asp/Glu_AS"/>
</dbReference>
<evidence type="ECO:0000256" key="2">
    <source>
        <dbReference type="ARBA" id="ARBA00007072"/>
    </source>
</evidence>
<keyword evidence="7 8" id="KW-0624">Polysaccharide degradation</keyword>
<dbReference type="Gene3D" id="1.50.10.10">
    <property type="match status" value="1"/>
</dbReference>
<dbReference type="InterPro" id="IPR012341">
    <property type="entry name" value="6hp_glycosidase-like_sf"/>
</dbReference>
<dbReference type="InterPro" id="IPR008928">
    <property type="entry name" value="6-hairpin_glycosidase_sf"/>
</dbReference>
<dbReference type="SUPFAM" id="SSF48208">
    <property type="entry name" value="Six-hairpin glycosidases"/>
    <property type="match status" value="1"/>
</dbReference>
<evidence type="ECO:0000256" key="4">
    <source>
        <dbReference type="ARBA" id="ARBA00023001"/>
    </source>
</evidence>
<evidence type="ECO:0000259" key="11">
    <source>
        <dbReference type="Pfam" id="PF00759"/>
    </source>
</evidence>
<dbReference type="AlphaFoldDB" id="A0A8H7VQZ3"/>
<accession>A0A8H7VQZ3</accession>
<sequence length="542" mass="61111">MLFIKLISCLLFTSIVTAQQDQIENDVNPHYAKLLNYSMLFYEAQRSGKLPENNRIPWRSDSSLTDGQDNNISLTEGYYDAGNYLKFTVPLSYTLTILSWGGIEWIESYKRANLMTDLHDTIKWGTDWIIKAHPEPNVLFVQVGDGKVDNMYWGPDTGIPLPRPSFMINNSFPGTDAAALASAALSSASYLFRNQFNDSDYADILLSHAYDLLIFAETAKPWRAYSLSVPAAIDYYNTNTFQSQLIYGNMWLYKATENITYLERANAHYETFNTTLVYGVMDWSDPTGAMLILGATLDSGKYQARAMSYLDRILDTTQNSSICKYTDGGLFYCKGYSTSNSVMPPLNMGFLVAIMKKAFPNLLNGSYTSFIQRQIDYILGANKMFSPYVCGIHKNSPHNPHHAGASGGTNLKKINTEPKHMAQVLYGAIVGGPDDQDNFYDIRNDYLQTEVAIDYNAPFQSLMAYQISIQANDPPYVTITEDRPILISEDDNFEGWKIAVIVLSIVFAILAIGFFTYRRKQNKKKNENNMFEKIEVAGERSG</sequence>
<keyword evidence="10" id="KW-1133">Transmembrane helix</keyword>
<dbReference type="PROSITE" id="PS00698">
    <property type="entry name" value="GH9_3"/>
    <property type="match status" value="1"/>
</dbReference>